<name>A0A4Y7RKY8_9FIRM</name>
<dbReference type="Pfam" id="PF19912">
    <property type="entry name" value="DUF6385"/>
    <property type="match status" value="1"/>
</dbReference>
<organism evidence="2 3">
    <name type="scientific">Pelotomaculum propionicicum</name>
    <dbReference type="NCBI Taxonomy" id="258475"/>
    <lineage>
        <taxon>Bacteria</taxon>
        <taxon>Bacillati</taxon>
        <taxon>Bacillota</taxon>
        <taxon>Clostridia</taxon>
        <taxon>Eubacteriales</taxon>
        <taxon>Desulfotomaculaceae</taxon>
        <taxon>Pelotomaculum</taxon>
    </lineage>
</organism>
<dbReference type="RefSeq" id="WP_134214899.1">
    <property type="nucleotide sequence ID" value="NZ_QFFZ01000045.1"/>
</dbReference>
<protein>
    <recommendedName>
        <fullName evidence="1">DUF6385 domain-containing protein</fullName>
    </recommendedName>
</protein>
<dbReference type="OrthoDB" id="1808778at2"/>
<dbReference type="Proteomes" id="UP000297597">
    <property type="component" value="Unassembled WGS sequence"/>
</dbReference>
<keyword evidence="3" id="KW-1185">Reference proteome</keyword>
<sequence>MSGIADDNSSGLIIEDGGNLFYVCNPKKIRYKRQSFQCFCSDSEENLGTSDQERYSKTRDVSKFRTFTFLIKNEGLNSILCQVEISPEGVNWGAFGELEYTLSPGQMQPIVPQYFLHYARVKFKNKIPGFSSVIAIWFQGQR</sequence>
<evidence type="ECO:0000313" key="2">
    <source>
        <dbReference type="EMBL" id="TEB09523.1"/>
    </source>
</evidence>
<proteinExistence type="predicted"/>
<dbReference type="EMBL" id="QFFZ01000045">
    <property type="protein sequence ID" value="TEB09523.1"/>
    <property type="molecule type" value="Genomic_DNA"/>
</dbReference>
<accession>A0A4Y7RKY8</accession>
<evidence type="ECO:0000259" key="1">
    <source>
        <dbReference type="Pfam" id="PF19912"/>
    </source>
</evidence>
<reference evidence="2 3" key="1">
    <citation type="journal article" date="2018" name="Environ. Microbiol.">
        <title>Novel energy conservation strategies and behaviour of Pelotomaculum schinkii driving syntrophic propionate catabolism.</title>
        <authorList>
            <person name="Hidalgo-Ahumada C.A.P."/>
            <person name="Nobu M.K."/>
            <person name="Narihiro T."/>
            <person name="Tamaki H."/>
            <person name="Liu W.T."/>
            <person name="Kamagata Y."/>
            <person name="Stams A.J.M."/>
            <person name="Imachi H."/>
            <person name="Sousa D.Z."/>
        </authorList>
    </citation>
    <scope>NUCLEOTIDE SEQUENCE [LARGE SCALE GENOMIC DNA]</scope>
    <source>
        <strain evidence="2 3">MGP</strain>
    </source>
</reference>
<feature type="domain" description="DUF6385" evidence="1">
    <location>
        <begin position="60"/>
        <end position="141"/>
    </location>
</feature>
<comment type="caution">
    <text evidence="2">The sequence shown here is derived from an EMBL/GenBank/DDBJ whole genome shotgun (WGS) entry which is preliminary data.</text>
</comment>
<dbReference type="InterPro" id="IPR045965">
    <property type="entry name" value="DUF6385"/>
</dbReference>
<evidence type="ECO:0000313" key="3">
    <source>
        <dbReference type="Proteomes" id="UP000297597"/>
    </source>
</evidence>
<dbReference type="AlphaFoldDB" id="A0A4Y7RKY8"/>
<gene>
    <name evidence="2" type="ORF">Pmgp_03068</name>
</gene>